<evidence type="ECO:0000313" key="2">
    <source>
        <dbReference type="EMBL" id="MDN4174696.1"/>
    </source>
</evidence>
<accession>A0ABT8FJ46</accession>
<sequence length="78" mass="8731">MQHPETYQPKHRATGAAAEGDPTVQYAGRHNRRAWAPSDVQRVLDNIDTALAPQALAGERKRQGSRRFVLDRLVRAQA</sequence>
<reference evidence="2" key="1">
    <citation type="submission" date="2023-06" db="EMBL/GenBank/DDBJ databases">
        <title>Draft genome sequence of Nocardioides sp. SOB77.</title>
        <authorList>
            <person name="Zhang G."/>
        </authorList>
    </citation>
    <scope>NUCLEOTIDE SEQUENCE</scope>
    <source>
        <strain evidence="2">SOB77</strain>
    </source>
</reference>
<dbReference type="RefSeq" id="WP_300953791.1">
    <property type="nucleotide sequence ID" value="NZ_JAUHJQ010000008.1"/>
</dbReference>
<feature type="region of interest" description="Disordered" evidence="1">
    <location>
        <begin position="1"/>
        <end position="22"/>
    </location>
</feature>
<gene>
    <name evidence="2" type="ORF">QWY28_17170</name>
</gene>
<evidence type="ECO:0000313" key="3">
    <source>
        <dbReference type="Proteomes" id="UP001168620"/>
    </source>
</evidence>
<evidence type="ECO:0008006" key="4">
    <source>
        <dbReference type="Google" id="ProtNLM"/>
    </source>
</evidence>
<evidence type="ECO:0000256" key="1">
    <source>
        <dbReference type="SAM" id="MobiDB-lite"/>
    </source>
</evidence>
<protein>
    <recommendedName>
        <fullName evidence="4">Transposase</fullName>
    </recommendedName>
</protein>
<name>A0ABT8FJ46_9ACTN</name>
<dbReference type="Proteomes" id="UP001168620">
    <property type="component" value="Unassembled WGS sequence"/>
</dbReference>
<dbReference type="EMBL" id="JAUHJQ010000008">
    <property type="protein sequence ID" value="MDN4174696.1"/>
    <property type="molecule type" value="Genomic_DNA"/>
</dbReference>
<organism evidence="2 3">
    <name type="scientific">Nocardioides oceani</name>
    <dbReference type="NCBI Taxonomy" id="3058369"/>
    <lineage>
        <taxon>Bacteria</taxon>
        <taxon>Bacillati</taxon>
        <taxon>Actinomycetota</taxon>
        <taxon>Actinomycetes</taxon>
        <taxon>Propionibacteriales</taxon>
        <taxon>Nocardioidaceae</taxon>
        <taxon>Nocardioides</taxon>
    </lineage>
</organism>
<keyword evidence="3" id="KW-1185">Reference proteome</keyword>
<proteinExistence type="predicted"/>
<comment type="caution">
    <text evidence="2">The sequence shown here is derived from an EMBL/GenBank/DDBJ whole genome shotgun (WGS) entry which is preliminary data.</text>
</comment>